<keyword evidence="2" id="KW-0472">Membrane</keyword>
<reference evidence="3 4" key="1">
    <citation type="journal article" date="2023" name="Life. Sci Alliance">
        <title>Evolutionary insights into 3D genome organization and epigenetic landscape of Vigna mungo.</title>
        <authorList>
            <person name="Junaid A."/>
            <person name="Singh B."/>
            <person name="Bhatia S."/>
        </authorList>
    </citation>
    <scope>NUCLEOTIDE SEQUENCE [LARGE SCALE GENOMIC DNA]</scope>
    <source>
        <strain evidence="3">Urdbean</strain>
    </source>
</reference>
<feature type="region of interest" description="Disordered" evidence="1">
    <location>
        <begin position="77"/>
        <end position="112"/>
    </location>
</feature>
<keyword evidence="4" id="KW-1185">Reference proteome</keyword>
<feature type="compositionally biased region" description="Basic residues" evidence="1">
    <location>
        <begin position="86"/>
        <end position="107"/>
    </location>
</feature>
<evidence type="ECO:0000313" key="3">
    <source>
        <dbReference type="EMBL" id="WVZ10148.1"/>
    </source>
</evidence>
<keyword evidence="2" id="KW-1133">Transmembrane helix</keyword>
<gene>
    <name evidence="3" type="ORF">V8G54_014678</name>
</gene>
<dbReference type="EMBL" id="CP144696">
    <property type="protein sequence ID" value="WVZ10148.1"/>
    <property type="molecule type" value="Genomic_DNA"/>
</dbReference>
<evidence type="ECO:0000256" key="2">
    <source>
        <dbReference type="SAM" id="Phobius"/>
    </source>
</evidence>
<proteinExistence type="predicted"/>
<dbReference type="AlphaFoldDB" id="A0AAQ3NL20"/>
<dbReference type="Proteomes" id="UP001374535">
    <property type="component" value="Chromosome 5"/>
</dbReference>
<keyword evidence="2" id="KW-0812">Transmembrane</keyword>
<accession>A0AAQ3NL20</accession>
<sequence length="214" mass="24794">MNFIQNNHINIHKSTSRRNIANTLIQHVAQYLRGHNQNLSILVHSRITRKKANITVTKSLTEFPKLLIGQRLERRRVEYSPSPSNRSHRRRFRNQRLPAARRSRNHYRGASQKRQYRLPLKLVDTKIVDGGQFFDVDDIRAELPDFVAELLDSLPLESVVASKHTSVFLGSISRYVVVLVGSNVVVFIFFFFVFFVFFFFLFFVLLGVGECANG</sequence>
<name>A0AAQ3NL20_VIGMU</name>
<evidence type="ECO:0000313" key="4">
    <source>
        <dbReference type="Proteomes" id="UP001374535"/>
    </source>
</evidence>
<protein>
    <submittedName>
        <fullName evidence="3">Uncharacterized protein</fullName>
    </submittedName>
</protein>
<feature type="transmembrane region" description="Helical" evidence="2">
    <location>
        <begin position="175"/>
        <end position="208"/>
    </location>
</feature>
<organism evidence="3 4">
    <name type="scientific">Vigna mungo</name>
    <name type="common">Black gram</name>
    <name type="synonym">Phaseolus mungo</name>
    <dbReference type="NCBI Taxonomy" id="3915"/>
    <lineage>
        <taxon>Eukaryota</taxon>
        <taxon>Viridiplantae</taxon>
        <taxon>Streptophyta</taxon>
        <taxon>Embryophyta</taxon>
        <taxon>Tracheophyta</taxon>
        <taxon>Spermatophyta</taxon>
        <taxon>Magnoliopsida</taxon>
        <taxon>eudicotyledons</taxon>
        <taxon>Gunneridae</taxon>
        <taxon>Pentapetalae</taxon>
        <taxon>rosids</taxon>
        <taxon>fabids</taxon>
        <taxon>Fabales</taxon>
        <taxon>Fabaceae</taxon>
        <taxon>Papilionoideae</taxon>
        <taxon>50 kb inversion clade</taxon>
        <taxon>NPAAA clade</taxon>
        <taxon>indigoferoid/millettioid clade</taxon>
        <taxon>Phaseoleae</taxon>
        <taxon>Vigna</taxon>
    </lineage>
</organism>
<evidence type="ECO:0000256" key="1">
    <source>
        <dbReference type="SAM" id="MobiDB-lite"/>
    </source>
</evidence>